<keyword evidence="3" id="KW-1185">Reference proteome</keyword>
<reference evidence="3" key="1">
    <citation type="submission" date="2015-04" db="EMBL/GenBank/DDBJ databases">
        <authorList>
            <person name="Mushtaq Mamoona"/>
        </authorList>
    </citation>
    <scope>NUCLEOTIDE SEQUENCE [LARGE SCALE GENOMIC DNA]</scope>
    <source>
        <strain evidence="3">AN4859/03</strain>
    </source>
</reference>
<protein>
    <submittedName>
        <fullName evidence="2">Hypothetical secreted protein</fullName>
    </submittedName>
</protein>
<evidence type="ECO:0000313" key="2">
    <source>
        <dbReference type="EMBL" id="CRF31859.1"/>
    </source>
</evidence>
<dbReference type="EMBL" id="CVLB01000001">
    <property type="protein sequence ID" value="CRF31859.1"/>
    <property type="molecule type" value="Genomic_DNA"/>
</dbReference>
<dbReference type="OrthoDB" id="308139at2"/>
<feature type="chain" id="PRO_5005194518" evidence="1">
    <location>
        <begin position="20"/>
        <end position="267"/>
    </location>
</feature>
<keyword evidence="1" id="KW-0732">Signal</keyword>
<dbReference type="RefSeq" id="WP_048593567.1">
    <property type="nucleotide sequence ID" value="NZ_CVLB01000001.1"/>
</dbReference>
<sequence length="267" mass="29102">MMKKLFLFTLLVASFLVISCSNGPTNPTNGSTTKPTTEEYKANGISSIYANSSYKFFSMDGETYAITIKDGAITGLQQGTVKVDLTKADIYSKNLEGDAVGNIPRVYLIYNNELKGSLMIKNNRIGVNIIKNDGTQIEGIIAEDLPESSKIPQTLYGPWEGTQTATGEKITLNIDAKLVSMIYKDLDIKIPNLFFESTQQNTYEVIGYSYTGTSMVLDENGAGTLTIHFKKNEITKIDPVIQDGKVTGAQDNSHSGGVITLPVLSKK</sequence>
<feature type="signal peptide" evidence="1">
    <location>
        <begin position="1"/>
        <end position="19"/>
    </location>
</feature>
<dbReference type="AlphaFoldDB" id="A0A0G4K4U6"/>
<gene>
    <name evidence="2" type="ORF">BRSU_0422</name>
</gene>
<dbReference type="Proteomes" id="UP000043763">
    <property type="component" value="Unassembled WGS sequence"/>
</dbReference>
<evidence type="ECO:0000313" key="3">
    <source>
        <dbReference type="Proteomes" id="UP000043763"/>
    </source>
</evidence>
<proteinExistence type="predicted"/>
<organism evidence="2 3">
    <name type="scientific">Brachyspira suanatina</name>
    <dbReference type="NCBI Taxonomy" id="381802"/>
    <lineage>
        <taxon>Bacteria</taxon>
        <taxon>Pseudomonadati</taxon>
        <taxon>Spirochaetota</taxon>
        <taxon>Spirochaetia</taxon>
        <taxon>Brachyspirales</taxon>
        <taxon>Brachyspiraceae</taxon>
        <taxon>Brachyspira</taxon>
    </lineage>
</organism>
<evidence type="ECO:0000256" key="1">
    <source>
        <dbReference type="SAM" id="SignalP"/>
    </source>
</evidence>
<name>A0A0G4K4U6_9SPIR</name>
<accession>A0A0G4K4U6</accession>
<dbReference type="PROSITE" id="PS51257">
    <property type="entry name" value="PROKAR_LIPOPROTEIN"/>
    <property type="match status" value="1"/>
</dbReference>